<feature type="domain" description="Transcriptional repressor PaaX-like N-terminal" evidence="1">
    <location>
        <begin position="30"/>
        <end position="95"/>
    </location>
</feature>
<name>A0A8J3TJX0_9ACTN</name>
<dbReference type="InterPro" id="IPR013225">
    <property type="entry name" value="PaaX_C"/>
</dbReference>
<dbReference type="Gene3D" id="3.30.70.2650">
    <property type="match status" value="1"/>
</dbReference>
<proteinExistence type="predicted"/>
<evidence type="ECO:0000259" key="2">
    <source>
        <dbReference type="Pfam" id="PF08223"/>
    </source>
</evidence>
<dbReference type="Pfam" id="PF20803">
    <property type="entry name" value="PaaX_M"/>
    <property type="match status" value="1"/>
</dbReference>
<accession>A0A8J3TJX0</accession>
<feature type="domain" description="Transcriptional repressor PaaX-like central Cas2-like" evidence="3">
    <location>
        <begin position="116"/>
        <end position="183"/>
    </location>
</feature>
<evidence type="ECO:0000313" key="4">
    <source>
        <dbReference type="EMBL" id="GII25994.1"/>
    </source>
</evidence>
<evidence type="ECO:0000259" key="1">
    <source>
        <dbReference type="Pfam" id="PF07848"/>
    </source>
</evidence>
<dbReference type="RefSeq" id="WP_239088506.1">
    <property type="nucleotide sequence ID" value="NZ_BOON01000063.1"/>
</dbReference>
<dbReference type="Gene3D" id="1.10.10.10">
    <property type="entry name" value="Winged helix-like DNA-binding domain superfamily/Winged helix DNA-binding domain"/>
    <property type="match status" value="1"/>
</dbReference>
<dbReference type="Gene3D" id="1.20.58.1460">
    <property type="match status" value="1"/>
</dbReference>
<keyword evidence="5" id="KW-1185">Reference proteome</keyword>
<dbReference type="InterPro" id="IPR048846">
    <property type="entry name" value="PaaX-like_central"/>
</dbReference>
<dbReference type="Pfam" id="PF08223">
    <property type="entry name" value="PaaX_C"/>
    <property type="match status" value="1"/>
</dbReference>
<gene>
    <name evidence="4" type="primary">paaX_5</name>
    <name evidence="4" type="ORF">Pme01_55910</name>
</gene>
<dbReference type="Proteomes" id="UP000599074">
    <property type="component" value="Unassembled WGS sequence"/>
</dbReference>
<dbReference type="PANTHER" id="PTHR30319">
    <property type="entry name" value="PHENYLACETIC ACID REGULATOR-RELATED TRANSCRIPTIONAL REPRESSOR"/>
    <property type="match status" value="1"/>
</dbReference>
<dbReference type="InterPro" id="IPR011965">
    <property type="entry name" value="PaaX_trns_reg"/>
</dbReference>
<dbReference type="PANTHER" id="PTHR30319:SF1">
    <property type="entry name" value="TRANSCRIPTIONAL REPRESSOR PAAX"/>
    <property type="match status" value="1"/>
</dbReference>
<sequence>MTSFDVEEILPDVAVGPVRFPRRQAGGSPQGLAVTLLADYSLRSRAWLPSAAIVALLAESGATDGGARTAISRLARRGVIESSRRGRHTFYRLTGPATTALALGGRGVVGFAAAAESWDGCWSLIAFSMPQEGESERRSLRSRLRWLGYVPLYDGLWVSPRGLSAKVEALGDLSLGTMTVFRAHRLDVDGMASRDPLDAWDLAGIGEHYDAFVRRWSRLLPRVRSGDLTGTEALRARTEVMDEYRTFVVLDPRLPMRLMPAGWLRGRARELFVAVYDGLAEPALRHVLRTVARFVDGPQPDIGAHTVAELLDGLVPAS</sequence>
<dbReference type="InterPro" id="IPR036388">
    <property type="entry name" value="WH-like_DNA-bd_sf"/>
</dbReference>
<dbReference type="Pfam" id="PF07848">
    <property type="entry name" value="PaaX"/>
    <property type="match status" value="1"/>
</dbReference>
<evidence type="ECO:0000313" key="5">
    <source>
        <dbReference type="Proteomes" id="UP000599074"/>
    </source>
</evidence>
<dbReference type="AlphaFoldDB" id="A0A8J3TJX0"/>
<feature type="domain" description="Transcriptional repressor PaaX-like C-terminal" evidence="2">
    <location>
        <begin position="200"/>
        <end position="287"/>
    </location>
</feature>
<dbReference type="GO" id="GO:0006351">
    <property type="term" value="P:DNA-templated transcription"/>
    <property type="evidence" value="ECO:0007669"/>
    <property type="project" value="InterPro"/>
</dbReference>
<evidence type="ECO:0000259" key="3">
    <source>
        <dbReference type="Pfam" id="PF20803"/>
    </source>
</evidence>
<dbReference type="PIRSF" id="PIRSF020623">
    <property type="entry name" value="PaaX"/>
    <property type="match status" value="1"/>
</dbReference>
<dbReference type="EMBL" id="BOON01000063">
    <property type="protein sequence ID" value="GII25994.1"/>
    <property type="molecule type" value="Genomic_DNA"/>
</dbReference>
<comment type="caution">
    <text evidence="4">The sequence shown here is derived from an EMBL/GenBank/DDBJ whole genome shotgun (WGS) entry which is preliminary data.</text>
</comment>
<reference evidence="4" key="1">
    <citation type="submission" date="2021-01" db="EMBL/GenBank/DDBJ databases">
        <title>Whole genome shotgun sequence of Planosporangium mesophilum NBRC 109066.</title>
        <authorList>
            <person name="Komaki H."/>
            <person name="Tamura T."/>
        </authorList>
    </citation>
    <scope>NUCLEOTIDE SEQUENCE</scope>
    <source>
        <strain evidence="4">NBRC 109066</strain>
    </source>
</reference>
<organism evidence="4 5">
    <name type="scientific">Planosporangium mesophilum</name>
    <dbReference type="NCBI Taxonomy" id="689768"/>
    <lineage>
        <taxon>Bacteria</taxon>
        <taxon>Bacillati</taxon>
        <taxon>Actinomycetota</taxon>
        <taxon>Actinomycetes</taxon>
        <taxon>Micromonosporales</taxon>
        <taxon>Micromonosporaceae</taxon>
        <taxon>Planosporangium</taxon>
    </lineage>
</organism>
<dbReference type="InterPro" id="IPR012906">
    <property type="entry name" value="PaaX-like_N"/>
</dbReference>
<protein>
    <submittedName>
        <fullName evidence="4">PaaX family transcriptional regulator</fullName>
    </submittedName>
</protein>